<gene>
    <name evidence="11" type="primary">FLX1</name>
    <name evidence="11" type="ORF">CspeluHIS016_0210730</name>
</gene>
<keyword evidence="6" id="KW-1133">Transmembrane helix</keyword>
<feature type="region of interest" description="Disordered" evidence="10">
    <location>
        <begin position="1"/>
        <end position="31"/>
    </location>
</feature>
<feature type="repeat" description="Solcar" evidence="8">
    <location>
        <begin position="251"/>
        <end position="330"/>
    </location>
</feature>
<evidence type="ECO:0000256" key="10">
    <source>
        <dbReference type="SAM" id="MobiDB-lite"/>
    </source>
</evidence>
<keyword evidence="4 8" id="KW-0812">Transmembrane</keyword>
<evidence type="ECO:0000256" key="5">
    <source>
        <dbReference type="ARBA" id="ARBA00022737"/>
    </source>
</evidence>
<feature type="repeat" description="Solcar" evidence="8">
    <location>
        <begin position="37"/>
        <end position="127"/>
    </location>
</feature>
<feature type="compositionally biased region" description="Basic and acidic residues" evidence="10">
    <location>
        <begin position="15"/>
        <end position="25"/>
    </location>
</feature>
<dbReference type="EMBL" id="BTCM01000002">
    <property type="protein sequence ID" value="GMK56017.1"/>
    <property type="molecule type" value="Genomic_DNA"/>
</dbReference>
<sequence>MSTPNSSTPQTTSKTAHDTVPERPHLQPSAQPTLFGEASVDHAVAGFGAGTVATLVMHPLDLVKVRFQLADANAPKHRFGRGVYDALADSVRADGWKGLYRGLIPNLVGGASSWGLYFLFYNMIKKQMQGGDPTYRTSGKQHLLAAAEASAITAMLTNPIWVAKTRIFATPSHDPHAYSGLLNTLSRIYKTEGLRGLYRGSLLALVGVSNGSIQFATYEDLKRRRIDAKHRRFVRAGREWSIEDEKLTNTEYILASGASKFVAIALTYPYQVVRARIQNGSPSLTIPKVIKEMWRGEGALGFYKGLGTNALRILPGTCTTFVVYENLVWLFRKVATSRDRRAAARDALA</sequence>
<evidence type="ECO:0000256" key="2">
    <source>
        <dbReference type="ARBA" id="ARBA00006375"/>
    </source>
</evidence>
<evidence type="ECO:0000256" key="9">
    <source>
        <dbReference type="RuleBase" id="RU000488"/>
    </source>
</evidence>
<dbReference type="Gene3D" id="1.50.40.10">
    <property type="entry name" value="Mitochondrial carrier domain"/>
    <property type="match status" value="2"/>
</dbReference>
<evidence type="ECO:0000256" key="6">
    <source>
        <dbReference type="ARBA" id="ARBA00022989"/>
    </source>
</evidence>
<reference evidence="11" key="2">
    <citation type="submission" date="2023-06" db="EMBL/GenBank/DDBJ databases">
        <authorList>
            <person name="Kobayashi Y."/>
            <person name="Kayamori A."/>
            <person name="Aoki K."/>
            <person name="Shiwa Y."/>
            <person name="Fujita N."/>
            <person name="Sugita T."/>
            <person name="Iwasaki W."/>
            <person name="Tanaka N."/>
            <person name="Takashima M."/>
        </authorList>
    </citation>
    <scope>NUCLEOTIDE SEQUENCE</scope>
    <source>
        <strain evidence="11">HIS016</strain>
    </source>
</reference>
<reference evidence="11" key="1">
    <citation type="journal article" date="2023" name="BMC Genomics">
        <title>Chromosome-level genome assemblies of Cutaneotrichosporon spp. (Trichosporonales, Basidiomycota) reveal imbalanced evolution between nucleotide sequences and chromosome synteny.</title>
        <authorList>
            <person name="Kobayashi Y."/>
            <person name="Kayamori A."/>
            <person name="Aoki K."/>
            <person name="Shiwa Y."/>
            <person name="Matsutani M."/>
            <person name="Fujita N."/>
            <person name="Sugita T."/>
            <person name="Iwasaki W."/>
            <person name="Tanaka N."/>
            <person name="Takashima M."/>
        </authorList>
    </citation>
    <scope>NUCLEOTIDE SEQUENCE</scope>
    <source>
        <strain evidence="11">HIS016</strain>
    </source>
</reference>
<dbReference type="PANTHER" id="PTHR45683">
    <property type="entry name" value="MITOCHONDRIAL NICOTINAMIDE ADENINE DINUCLEOTIDE TRANSPORTER 1-RELATED-RELATED"/>
    <property type="match status" value="1"/>
</dbReference>
<dbReference type="InterPro" id="IPR018108">
    <property type="entry name" value="MCP_transmembrane"/>
</dbReference>
<comment type="caution">
    <text evidence="11">The sequence shown here is derived from an EMBL/GenBank/DDBJ whole genome shotgun (WGS) entry which is preliminary data.</text>
</comment>
<feature type="compositionally biased region" description="Low complexity" evidence="10">
    <location>
        <begin position="1"/>
        <end position="14"/>
    </location>
</feature>
<evidence type="ECO:0000313" key="11">
    <source>
        <dbReference type="EMBL" id="GMK56017.1"/>
    </source>
</evidence>
<proteinExistence type="inferred from homology"/>
<dbReference type="AlphaFoldDB" id="A0AAD3YBK7"/>
<comment type="similarity">
    <text evidence="2 9">Belongs to the mitochondrial carrier (TC 2.A.29) family.</text>
</comment>
<dbReference type="GO" id="GO:0016020">
    <property type="term" value="C:membrane"/>
    <property type="evidence" value="ECO:0007669"/>
    <property type="project" value="UniProtKB-SubCell"/>
</dbReference>
<name>A0AAD3YBK7_9TREE</name>
<dbReference type="Pfam" id="PF00153">
    <property type="entry name" value="Mito_carr"/>
    <property type="match status" value="3"/>
</dbReference>
<dbReference type="PROSITE" id="PS50920">
    <property type="entry name" value="SOLCAR"/>
    <property type="match status" value="3"/>
</dbReference>
<evidence type="ECO:0008006" key="13">
    <source>
        <dbReference type="Google" id="ProtNLM"/>
    </source>
</evidence>
<evidence type="ECO:0000256" key="3">
    <source>
        <dbReference type="ARBA" id="ARBA00022448"/>
    </source>
</evidence>
<dbReference type="InterPro" id="IPR044712">
    <property type="entry name" value="SLC25A32-like"/>
</dbReference>
<evidence type="ECO:0000256" key="4">
    <source>
        <dbReference type="ARBA" id="ARBA00022692"/>
    </source>
</evidence>
<dbReference type="GO" id="GO:0055085">
    <property type="term" value="P:transmembrane transport"/>
    <property type="evidence" value="ECO:0007669"/>
    <property type="project" value="InterPro"/>
</dbReference>
<organism evidence="11 12">
    <name type="scientific">Cutaneotrichosporon spelunceum</name>
    <dbReference type="NCBI Taxonomy" id="1672016"/>
    <lineage>
        <taxon>Eukaryota</taxon>
        <taxon>Fungi</taxon>
        <taxon>Dikarya</taxon>
        <taxon>Basidiomycota</taxon>
        <taxon>Agaricomycotina</taxon>
        <taxon>Tremellomycetes</taxon>
        <taxon>Trichosporonales</taxon>
        <taxon>Trichosporonaceae</taxon>
        <taxon>Cutaneotrichosporon</taxon>
    </lineage>
</organism>
<dbReference type="Proteomes" id="UP001222932">
    <property type="component" value="Unassembled WGS sequence"/>
</dbReference>
<keyword evidence="12" id="KW-1185">Reference proteome</keyword>
<keyword evidence="5" id="KW-0677">Repeat</keyword>
<keyword evidence="3 9" id="KW-0813">Transport</keyword>
<accession>A0AAD3YBK7</accession>
<dbReference type="SUPFAM" id="SSF103506">
    <property type="entry name" value="Mitochondrial carrier"/>
    <property type="match status" value="1"/>
</dbReference>
<evidence type="ECO:0000313" key="12">
    <source>
        <dbReference type="Proteomes" id="UP001222932"/>
    </source>
</evidence>
<evidence type="ECO:0000256" key="7">
    <source>
        <dbReference type="ARBA" id="ARBA00023136"/>
    </source>
</evidence>
<evidence type="ECO:0000256" key="1">
    <source>
        <dbReference type="ARBA" id="ARBA00004141"/>
    </source>
</evidence>
<dbReference type="GO" id="GO:0006862">
    <property type="term" value="P:nucleotide transport"/>
    <property type="evidence" value="ECO:0007669"/>
    <property type="project" value="InterPro"/>
</dbReference>
<keyword evidence="7 8" id="KW-0472">Membrane</keyword>
<comment type="subcellular location">
    <subcellularLocation>
        <location evidence="1">Membrane</location>
        <topology evidence="1">Multi-pass membrane protein</topology>
    </subcellularLocation>
</comment>
<dbReference type="InterPro" id="IPR023395">
    <property type="entry name" value="MCP_dom_sf"/>
</dbReference>
<feature type="repeat" description="Solcar" evidence="8">
    <location>
        <begin position="137"/>
        <end position="224"/>
    </location>
</feature>
<protein>
    <recommendedName>
        <fullName evidence="13">Mitochondrial carrier</fullName>
    </recommendedName>
</protein>
<evidence type="ECO:0000256" key="8">
    <source>
        <dbReference type="PROSITE-ProRule" id="PRU00282"/>
    </source>
</evidence>